<dbReference type="GO" id="GO:0019563">
    <property type="term" value="P:glycerol catabolic process"/>
    <property type="evidence" value="ECO:0007669"/>
    <property type="project" value="InterPro"/>
</dbReference>
<comment type="caution">
    <text evidence="3">The sequence shown here is derived from an EMBL/GenBank/DDBJ whole genome shotgun (WGS) entry which is preliminary data.</text>
</comment>
<organism evidence="3 4">
    <name type="scientific">Williamsoniiplasma lucivorax</name>
    <dbReference type="NCBI Taxonomy" id="209274"/>
    <lineage>
        <taxon>Bacteria</taxon>
        <taxon>Bacillati</taxon>
        <taxon>Mycoplasmatota</taxon>
        <taxon>Mollicutes</taxon>
        <taxon>Entomoplasmatales</taxon>
        <taxon>Williamsoniiplasma</taxon>
    </lineage>
</organism>
<dbReference type="GO" id="GO:0009401">
    <property type="term" value="P:phosphoenolpyruvate-dependent sugar phosphotransferase system"/>
    <property type="evidence" value="ECO:0007669"/>
    <property type="project" value="InterPro"/>
</dbReference>
<evidence type="ECO:0000256" key="1">
    <source>
        <dbReference type="ARBA" id="ARBA00022679"/>
    </source>
</evidence>
<dbReference type="InterPro" id="IPR036662">
    <property type="entry name" value="PTS_EIIA_man-typ_sf"/>
</dbReference>
<dbReference type="GO" id="GO:0016020">
    <property type="term" value="C:membrane"/>
    <property type="evidence" value="ECO:0007669"/>
    <property type="project" value="InterPro"/>
</dbReference>
<dbReference type="PROSITE" id="PS51096">
    <property type="entry name" value="PTS_EIIA_TYPE_4"/>
    <property type="match status" value="1"/>
</dbReference>
<dbReference type="Proteomes" id="UP000237865">
    <property type="component" value="Unassembled WGS sequence"/>
</dbReference>
<proteinExistence type="predicted"/>
<keyword evidence="3" id="KW-0418">Kinase</keyword>
<dbReference type="STRING" id="1399797.GCA_000518285_00356"/>
<dbReference type="EMBL" id="PHNE01000004">
    <property type="protein sequence ID" value="PPE05271.1"/>
    <property type="molecule type" value="Genomic_DNA"/>
</dbReference>
<dbReference type="InterPro" id="IPR039643">
    <property type="entry name" value="DhaM"/>
</dbReference>
<accession>A0A2S5RD68</accession>
<dbReference type="RefSeq" id="WP_028126436.1">
    <property type="nucleotide sequence ID" value="NZ_PHNE01000004.1"/>
</dbReference>
<dbReference type="PANTHER" id="PTHR38594">
    <property type="entry name" value="PEP-DEPENDENT DIHYDROXYACETONE KINASE, PHOSPHORYL DONOR SUBUNIT DHAM"/>
    <property type="match status" value="1"/>
</dbReference>
<evidence type="ECO:0000313" key="3">
    <source>
        <dbReference type="EMBL" id="PPE05271.1"/>
    </source>
</evidence>
<feature type="domain" description="PTS EIIA type-4" evidence="2">
    <location>
        <begin position="1"/>
        <end position="132"/>
    </location>
</feature>
<reference evidence="3 4" key="1">
    <citation type="submission" date="2017-11" db="EMBL/GenBank/DDBJ databases">
        <title>Genome sequence of Entomoplasma lucivorax PIPN-2 (ATCC 49196).</title>
        <authorList>
            <person name="Lo W.-S."/>
            <person name="Gasparich G.E."/>
            <person name="Kuo C.-H."/>
        </authorList>
    </citation>
    <scope>NUCLEOTIDE SEQUENCE [LARGE SCALE GENOMIC DNA]</scope>
    <source>
        <strain evidence="3 4">PIPN-2</strain>
    </source>
</reference>
<dbReference type="Gene3D" id="3.40.50.510">
    <property type="entry name" value="Phosphotransferase system, mannose-type IIA component"/>
    <property type="match status" value="1"/>
</dbReference>
<keyword evidence="1" id="KW-0808">Transferase</keyword>
<keyword evidence="4" id="KW-1185">Reference proteome</keyword>
<gene>
    <name evidence="3" type="primary">dhaM</name>
    <name evidence="3" type="ORF">ELUCI_v1c08070</name>
</gene>
<dbReference type="AlphaFoldDB" id="A0A2S5RD68"/>
<evidence type="ECO:0000313" key="4">
    <source>
        <dbReference type="Proteomes" id="UP000237865"/>
    </source>
</evidence>
<name>A0A2S5RD68_9MOLU</name>
<evidence type="ECO:0000259" key="2">
    <source>
        <dbReference type="PROSITE" id="PS51096"/>
    </source>
</evidence>
<dbReference type="Pfam" id="PF03610">
    <property type="entry name" value="EIIA-man"/>
    <property type="match status" value="1"/>
</dbReference>
<protein>
    <submittedName>
        <fullName evidence="3">Dihydroxyacetone kinase phosphotransfer subunit</fullName>
    </submittedName>
</protein>
<dbReference type="GO" id="GO:0047324">
    <property type="term" value="F:phosphoenolpyruvate-glycerone phosphotransferase activity"/>
    <property type="evidence" value="ECO:0007669"/>
    <property type="project" value="InterPro"/>
</dbReference>
<dbReference type="PANTHER" id="PTHR38594:SF1">
    <property type="entry name" value="PEP-DEPENDENT DIHYDROXYACETONE KINASE, PHOSPHORYL DONOR SUBUNIT DHAM"/>
    <property type="match status" value="1"/>
</dbReference>
<dbReference type="SUPFAM" id="SSF53062">
    <property type="entry name" value="PTS system fructose IIA component-like"/>
    <property type="match status" value="1"/>
</dbReference>
<dbReference type="InterPro" id="IPR004701">
    <property type="entry name" value="PTS_EIIA_man-typ"/>
</dbReference>
<sequence>MVDILVVSHSENLAKAAIEFLSEMKYENFQLDYCAGIIDGDQKAFGSDPMLIAAKIEKIYTKNDILIICDIGSSYMNSEMALSFLINEISPHVLIHHGPFFESLLIGIVSNDEKMTAQQLSEKISFDLKETN</sequence>